<reference evidence="1 2" key="1">
    <citation type="submission" date="2015-10" db="EMBL/GenBank/DDBJ databases">
        <title>Draft genome sequence of Streptomyces pseudovenezuelae DSM 40212, type strain for the species Streptomyces pseudovenezuelae.</title>
        <authorList>
            <person name="Ruckert C."/>
            <person name="Winkler A."/>
            <person name="Kalinowski J."/>
            <person name="Kampfer P."/>
            <person name="Glaeser S."/>
        </authorList>
    </citation>
    <scope>NUCLEOTIDE SEQUENCE [LARGE SCALE GENOMIC DNA]</scope>
    <source>
        <strain evidence="1 2">DSM 40212</strain>
    </source>
</reference>
<accession>A0A117PPZ7</accession>
<dbReference type="EMBL" id="LMWM01000029">
    <property type="protein sequence ID" value="KUM85417.1"/>
    <property type="molecule type" value="Genomic_DNA"/>
</dbReference>
<dbReference type="OrthoDB" id="4334704at2"/>
<evidence type="ECO:0000313" key="1">
    <source>
        <dbReference type="EMBL" id="KUM85417.1"/>
    </source>
</evidence>
<sequence>MARFLGPLELVGDRWVIGDPKRGEGSCVVLTRDGMEHHVRGVPEARSAVPWSRVEVLTVKAAARTWQATRAGGVVNTLGGGYGEAGPDACVVGAYLRYPREGWTVVYGHHERPYTYQHMFLLGDLFRKTAEARAAHLLGDPEWLARVVAELAPTPRWTPLPGRRVTELLRELGVT</sequence>
<dbReference type="RefSeq" id="WP_031040878.1">
    <property type="nucleotide sequence ID" value="NZ_JBEYZI010000020.1"/>
</dbReference>
<organism evidence="1 2">
    <name type="scientific">Streptomyces pseudovenezuelae</name>
    <dbReference type="NCBI Taxonomy" id="67350"/>
    <lineage>
        <taxon>Bacteria</taxon>
        <taxon>Bacillati</taxon>
        <taxon>Actinomycetota</taxon>
        <taxon>Actinomycetes</taxon>
        <taxon>Kitasatosporales</taxon>
        <taxon>Streptomycetaceae</taxon>
        <taxon>Streptomyces</taxon>
        <taxon>Streptomyces aurantiacus group</taxon>
    </lineage>
</organism>
<proteinExistence type="predicted"/>
<dbReference type="Proteomes" id="UP000053039">
    <property type="component" value="Unassembled WGS sequence"/>
</dbReference>
<evidence type="ECO:0000313" key="2">
    <source>
        <dbReference type="Proteomes" id="UP000053039"/>
    </source>
</evidence>
<name>A0A117PPZ7_9ACTN</name>
<protein>
    <submittedName>
        <fullName evidence="1">Uncharacterized protein</fullName>
    </submittedName>
</protein>
<comment type="caution">
    <text evidence="1">The sequence shown here is derived from an EMBL/GenBank/DDBJ whole genome shotgun (WGS) entry which is preliminary data.</text>
</comment>
<dbReference type="AlphaFoldDB" id="A0A117PPZ7"/>
<gene>
    <name evidence="1" type="ORF">AQI94_26495</name>
</gene>